<dbReference type="GO" id="GO:0008318">
    <property type="term" value="F:protein prenyltransferase activity"/>
    <property type="evidence" value="ECO:0007669"/>
    <property type="project" value="InterPro"/>
</dbReference>
<evidence type="ECO:0000256" key="1">
    <source>
        <dbReference type="ARBA" id="ARBA00001947"/>
    </source>
</evidence>
<dbReference type="InterPro" id="IPR001330">
    <property type="entry name" value="Prenyltrans"/>
</dbReference>
<dbReference type="PANTHER" id="PTHR11774">
    <property type="entry name" value="GERANYLGERANYL TRANSFERASE TYPE BETA SUBUNIT"/>
    <property type="match status" value="1"/>
</dbReference>
<dbReference type="CDD" id="cd00688">
    <property type="entry name" value="ISOPREN_C2_like"/>
    <property type="match status" value="1"/>
</dbReference>
<feature type="domain" description="Prenyltransferase alpha-alpha toroid" evidence="10">
    <location>
        <begin position="13"/>
        <end position="59"/>
    </location>
</feature>
<name>A0A919W654_9ACTN</name>
<feature type="domain" description="Prenyltransferase alpha-alpha toroid" evidence="10">
    <location>
        <begin position="62"/>
        <end position="246"/>
    </location>
</feature>
<keyword evidence="5" id="KW-0479">Metal-binding</keyword>
<organism evidence="11 12">
    <name type="scientific">Winogradskya consettensis</name>
    <dbReference type="NCBI Taxonomy" id="113560"/>
    <lineage>
        <taxon>Bacteria</taxon>
        <taxon>Bacillati</taxon>
        <taxon>Actinomycetota</taxon>
        <taxon>Actinomycetes</taxon>
        <taxon>Micromonosporales</taxon>
        <taxon>Micromonosporaceae</taxon>
        <taxon>Winogradskya</taxon>
    </lineage>
</organism>
<evidence type="ECO:0000313" key="12">
    <source>
        <dbReference type="Proteomes" id="UP000680865"/>
    </source>
</evidence>
<dbReference type="Proteomes" id="UP000680865">
    <property type="component" value="Unassembled WGS sequence"/>
</dbReference>
<dbReference type="InterPro" id="IPR008930">
    <property type="entry name" value="Terpenoid_cyclase/PrenylTrfase"/>
</dbReference>
<dbReference type="GO" id="GO:0046872">
    <property type="term" value="F:metal ion binding"/>
    <property type="evidence" value="ECO:0007669"/>
    <property type="project" value="UniProtKB-KW"/>
</dbReference>
<accession>A0A919W654</accession>
<evidence type="ECO:0000256" key="9">
    <source>
        <dbReference type="ARBA" id="ARBA00032766"/>
    </source>
</evidence>
<dbReference type="InterPro" id="IPR045089">
    <property type="entry name" value="PGGT1B-like"/>
</dbReference>
<evidence type="ECO:0000259" key="10">
    <source>
        <dbReference type="Pfam" id="PF00432"/>
    </source>
</evidence>
<dbReference type="PANTHER" id="PTHR11774:SF11">
    <property type="entry name" value="GERANYLGERANYL TRANSFERASE TYPE-2 SUBUNIT BETA"/>
    <property type="match status" value="1"/>
</dbReference>
<dbReference type="EMBL" id="BOQP01000050">
    <property type="protein sequence ID" value="GIM82280.1"/>
    <property type="molecule type" value="Genomic_DNA"/>
</dbReference>
<keyword evidence="12" id="KW-1185">Reference proteome</keyword>
<evidence type="ECO:0000256" key="3">
    <source>
        <dbReference type="ARBA" id="ARBA00022602"/>
    </source>
</evidence>
<evidence type="ECO:0000256" key="5">
    <source>
        <dbReference type="ARBA" id="ARBA00022723"/>
    </source>
</evidence>
<dbReference type="AlphaFoldDB" id="A0A919W654"/>
<evidence type="ECO:0000256" key="7">
    <source>
        <dbReference type="ARBA" id="ARBA00022833"/>
    </source>
</evidence>
<comment type="caution">
    <text evidence="11">The sequence shown here is derived from an EMBL/GenBank/DDBJ whole genome shotgun (WGS) entry which is preliminary data.</text>
</comment>
<gene>
    <name evidence="11" type="ORF">Aco04nite_80790</name>
</gene>
<keyword evidence="6" id="KW-0677">Repeat</keyword>
<evidence type="ECO:0000256" key="2">
    <source>
        <dbReference type="ARBA" id="ARBA00010497"/>
    </source>
</evidence>
<proteinExistence type="inferred from homology"/>
<comment type="similarity">
    <text evidence="2">Belongs to the protein prenyltransferase subunit beta family.</text>
</comment>
<keyword evidence="3" id="KW-0637">Prenyltransferase</keyword>
<feature type="domain" description="Prenyltransferase alpha-alpha toroid" evidence="10">
    <location>
        <begin position="256"/>
        <end position="426"/>
    </location>
</feature>
<reference evidence="11" key="1">
    <citation type="submission" date="2021-03" db="EMBL/GenBank/DDBJ databases">
        <title>Whole genome shotgun sequence of Actinoplanes consettensis NBRC 14913.</title>
        <authorList>
            <person name="Komaki H."/>
            <person name="Tamura T."/>
        </authorList>
    </citation>
    <scope>NUCLEOTIDE SEQUENCE</scope>
    <source>
        <strain evidence="11">NBRC 14913</strain>
    </source>
</reference>
<comment type="cofactor">
    <cofactor evidence="1">
        <name>Zn(2+)</name>
        <dbReference type="ChEBI" id="CHEBI:29105"/>
    </cofactor>
</comment>
<evidence type="ECO:0000313" key="11">
    <source>
        <dbReference type="EMBL" id="GIM82280.1"/>
    </source>
</evidence>
<dbReference type="SUPFAM" id="SSF48239">
    <property type="entry name" value="Terpenoid cyclases/Protein prenyltransferases"/>
    <property type="match status" value="3"/>
</dbReference>
<keyword evidence="4" id="KW-0808">Transferase</keyword>
<protein>
    <recommendedName>
        <fullName evidence="8">Geranylgeranyl transferase type II subunit beta</fullName>
    </recommendedName>
    <alternativeName>
        <fullName evidence="9">Type II protein geranyl-geranyltransferase subunit beta</fullName>
    </alternativeName>
</protein>
<dbReference type="Gene3D" id="1.50.10.20">
    <property type="match status" value="3"/>
</dbReference>
<evidence type="ECO:0000256" key="8">
    <source>
        <dbReference type="ARBA" id="ARBA00030816"/>
    </source>
</evidence>
<keyword evidence="7" id="KW-0862">Zinc</keyword>
<evidence type="ECO:0000256" key="6">
    <source>
        <dbReference type="ARBA" id="ARBA00022737"/>
    </source>
</evidence>
<evidence type="ECO:0000256" key="4">
    <source>
        <dbReference type="ARBA" id="ARBA00022679"/>
    </source>
</evidence>
<dbReference type="Pfam" id="PF00432">
    <property type="entry name" value="Prenyltrans"/>
    <property type="match status" value="3"/>
</dbReference>
<sequence>MTLFTTDGGARVPEADLWCSYAAVRGLHWLGAVPADPDAVATFMASRQNADGGFAWQRGLPSDIWATYYCTQTLRDLGRPVPHRDALTAWLPELRSDGGFGMSPGRPADVWATYYAARTSTEILGLPVPDLPGLGRWLASCQHDGAGVGWQPGSDQPDVRAGYYAANAWRAVAGDAPVPLHRDGAVRWLRDRQGPDGGMGFTPGAESCTWAAFRAVRALNALGATVAGPDALRRWLAARRLPGGGYERWDGYGSADVWSCFTVAGTLEVLDGCVGDDPATVELVRGFQQPGSGFTYRDPGAAGDSLATAAALLSLPAGDARAGSLVGWLRAAQLPYEDGVMYMPGRGAEIRCTLWAAAALAAHDRHLDLSRLRRWLRTLQNVDGGFGYWHGRGSDLTSTVSALELAETAGIDAATTIDLAALRRFVDAERARQPVTLTGTAQIARALALLGATTQAAGLAATMSGWAGPLGGYSATPRGIPDLLSTYQGVLTTQVCGAFTDLAALRRLLRKLRTGDGYAWSPLSRDPAGPLANCLGALLTATADGRLPVLPRLNL</sequence>